<evidence type="ECO:0000256" key="7">
    <source>
        <dbReference type="ARBA" id="ARBA00022777"/>
    </source>
</evidence>
<dbReference type="InterPro" id="IPR051819">
    <property type="entry name" value="PTS_sugar-specific_EIIB"/>
</dbReference>
<dbReference type="InterPro" id="IPR003501">
    <property type="entry name" value="PTS_EIIB_2/3"/>
</dbReference>
<accession>A0AAP2UFN2</accession>
<evidence type="ECO:0000256" key="4">
    <source>
        <dbReference type="ARBA" id="ARBA00022597"/>
    </source>
</evidence>
<dbReference type="EMBL" id="JANGBO010000006">
    <property type="protein sequence ID" value="MCQ5061715.1"/>
    <property type="molecule type" value="Genomic_DNA"/>
</dbReference>
<dbReference type="InterPro" id="IPR036095">
    <property type="entry name" value="PTS_EIIB-like_sf"/>
</dbReference>
<dbReference type="Gene3D" id="3.40.50.2300">
    <property type="match status" value="1"/>
</dbReference>
<keyword evidence="6" id="KW-0598">Phosphotransferase system</keyword>
<comment type="caution">
    <text evidence="10">The sequence shown here is derived from an EMBL/GenBank/DDBJ whole genome shotgun (WGS) entry which is preliminary data.</text>
</comment>
<evidence type="ECO:0000256" key="1">
    <source>
        <dbReference type="ARBA" id="ARBA00006479"/>
    </source>
</evidence>
<name>A0AAP2UFN2_9FIRM</name>
<keyword evidence="3" id="KW-0597">Phosphoprotein</keyword>
<dbReference type="InterPro" id="IPR000600">
    <property type="entry name" value="ROK"/>
</dbReference>
<evidence type="ECO:0000259" key="9">
    <source>
        <dbReference type="PROSITE" id="PS51100"/>
    </source>
</evidence>
<keyword evidence="2" id="KW-0813">Transport</keyword>
<dbReference type="AlphaFoldDB" id="A0AAP2UFN2"/>
<dbReference type="PANTHER" id="PTHR34581:SF2">
    <property type="entry name" value="PTS SYSTEM N,N'-DIACETYLCHITOBIOSE-SPECIFIC EIIB COMPONENT"/>
    <property type="match status" value="1"/>
</dbReference>
<keyword evidence="5" id="KW-0808">Transferase</keyword>
<evidence type="ECO:0000256" key="5">
    <source>
        <dbReference type="ARBA" id="ARBA00022679"/>
    </source>
</evidence>
<evidence type="ECO:0000256" key="2">
    <source>
        <dbReference type="ARBA" id="ARBA00022448"/>
    </source>
</evidence>
<evidence type="ECO:0000313" key="11">
    <source>
        <dbReference type="Proteomes" id="UP001204814"/>
    </source>
</evidence>
<dbReference type="Proteomes" id="UP001204814">
    <property type="component" value="Unassembled WGS sequence"/>
</dbReference>
<reference evidence="10" key="1">
    <citation type="submission" date="2022-06" db="EMBL/GenBank/DDBJ databases">
        <title>Isolation of gut microbiota from human fecal samples.</title>
        <authorList>
            <person name="Pamer E.G."/>
            <person name="Barat B."/>
            <person name="Waligurski E."/>
            <person name="Medina S."/>
            <person name="Paddock L."/>
            <person name="Mostad J."/>
        </authorList>
    </citation>
    <scope>NUCLEOTIDE SEQUENCE</scope>
    <source>
        <strain evidence="10">DFI.6.24</strain>
    </source>
</reference>
<dbReference type="RefSeq" id="WP_118573185.1">
    <property type="nucleotide sequence ID" value="NZ_JAJDKX010000040.1"/>
</dbReference>
<evidence type="ECO:0000313" key="10">
    <source>
        <dbReference type="EMBL" id="MCQ5061715.1"/>
    </source>
</evidence>
<keyword evidence="4" id="KW-0762">Sugar transport</keyword>
<feature type="domain" description="PTS EIIB type-3" evidence="9">
    <location>
        <begin position="96"/>
        <end position="199"/>
    </location>
</feature>
<evidence type="ECO:0000256" key="8">
    <source>
        <dbReference type="PROSITE-ProRule" id="PRU00423"/>
    </source>
</evidence>
<proteinExistence type="inferred from homology"/>
<comment type="similarity">
    <text evidence="1">Belongs to the ROK (NagC/XylR) family.</text>
</comment>
<dbReference type="GO" id="GO:0008982">
    <property type="term" value="F:protein-N(PI)-phosphohistidine-sugar phosphotransferase activity"/>
    <property type="evidence" value="ECO:0007669"/>
    <property type="project" value="InterPro"/>
</dbReference>
<dbReference type="InterPro" id="IPR013012">
    <property type="entry name" value="PTS_EIIB_3"/>
</dbReference>
<protein>
    <submittedName>
        <fullName evidence="10">ROK family protein</fullName>
    </submittedName>
</protein>
<feature type="modified residue" description="Phosphocysteine; by EIIA" evidence="8">
    <location>
        <position position="103"/>
    </location>
</feature>
<evidence type="ECO:0000256" key="3">
    <source>
        <dbReference type="ARBA" id="ARBA00022553"/>
    </source>
</evidence>
<dbReference type="InterPro" id="IPR043129">
    <property type="entry name" value="ATPase_NBD"/>
</dbReference>
<dbReference type="Pfam" id="PF00480">
    <property type="entry name" value="ROK"/>
    <property type="match status" value="1"/>
</dbReference>
<evidence type="ECO:0000256" key="6">
    <source>
        <dbReference type="ARBA" id="ARBA00022683"/>
    </source>
</evidence>
<keyword evidence="7" id="KW-0418">Kinase</keyword>
<dbReference type="Pfam" id="PF02302">
    <property type="entry name" value="PTS_IIB"/>
    <property type="match status" value="1"/>
</dbReference>
<dbReference type="SUPFAM" id="SSF52794">
    <property type="entry name" value="PTS system IIB component-like"/>
    <property type="match status" value="1"/>
</dbReference>
<dbReference type="PROSITE" id="PS51100">
    <property type="entry name" value="PTS_EIIB_TYPE_3"/>
    <property type="match status" value="1"/>
</dbReference>
<dbReference type="Gene3D" id="3.30.420.40">
    <property type="match status" value="2"/>
</dbReference>
<sequence>MYTSDLFKKWIIDHQNDDYQINVESEQTIKLTTSYGEATIQFTDVTNGTIVEFNIISYKNQEVQFYLHFELNDENHAHQLYDEMIETLIGLKDKKTTRVLLSCSSGLTTSMFADNLNSVVEMLGEDYHFDAVAYSNIYEQVENCDLVLIAPQIGYMLKRLQESLPDKLVLQIPTATFASYDAIGAIKFIQSEIENYNKEKKEEQVKKCHCCKKSNKRILSIVLSTNRAQTRIYYRVYDKSAIIDQQTIIKASLDMNDLYDIIDTVLLKHHIIDVIGIATPGIIKDNQHLRSSIDGRDQDIKNEFEKKYHIDVFIYNNANAAVVGFSLEHEEYKNIIFHSQPFGFGVGGQGILVNGQVITGKEGIAGEVRFFLRRMQLSDDCQQLAWSQAGVKELVIKSLLPSISLIGPDAIALYSPMTPDTLEIEKGLLSFVPKEFIPTFYSIKEPWYYMLDGITKLCMDHLEENHR</sequence>
<organism evidence="10 11">
    <name type="scientific">Faecalibacillus intestinalis</name>
    <dbReference type="NCBI Taxonomy" id="1982626"/>
    <lineage>
        <taxon>Bacteria</taxon>
        <taxon>Bacillati</taxon>
        <taxon>Bacillota</taxon>
        <taxon>Erysipelotrichia</taxon>
        <taxon>Erysipelotrichales</taxon>
        <taxon>Coprobacillaceae</taxon>
        <taxon>Faecalibacillus</taxon>
    </lineage>
</organism>
<dbReference type="GO" id="GO:0016301">
    <property type="term" value="F:kinase activity"/>
    <property type="evidence" value="ECO:0007669"/>
    <property type="project" value="UniProtKB-KW"/>
</dbReference>
<dbReference type="PANTHER" id="PTHR34581">
    <property type="entry name" value="PTS SYSTEM N,N'-DIACETYLCHITOBIOSE-SPECIFIC EIIB COMPONENT"/>
    <property type="match status" value="1"/>
</dbReference>
<dbReference type="GO" id="GO:0009401">
    <property type="term" value="P:phosphoenolpyruvate-dependent sugar phosphotransferase system"/>
    <property type="evidence" value="ECO:0007669"/>
    <property type="project" value="UniProtKB-KW"/>
</dbReference>
<gene>
    <name evidence="10" type="ORF">NE542_07745</name>
</gene>
<dbReference type="SUPFAM" id="SSF53067">
    <property type="entry name" value="Actin-like ATPase domain"/>
    <property type="match status" value="1"/>
</dbReference>